<feature type="domain" description="EamA" evidence="3">
    <location>
        <begin position="7"/>
        <end position="160"/>
    </location>
</feature>
<evidence type="ECO:0000256" key="1">
    <source>
        <dbReference type="ARBA" id="ARBA00007362"/>
    </source>
</evidence>
<protein>
    <recommendedName>
        <fullName evidence="3">EamA domain-containing protein</fullName>
    </recommendedName>
</protein>
<evidence type="ECO:0000256" key="2">
    <source>
        <dbReference type="SAM" id="Phobius"/>
    </source>
</evidence>
<dbReference type="InterPro" id="IPR000620">
    <property type="entry name" value="EamA_dom"/>
</dbReference>
<feature type="transmembrane region" description="Helical" evidence="2">
    <location>
        <begin position="117"/>
        <end position="138"/>
    </location>
</feature>
<keyword evidence="2" id="KW-0472">Membrane</keyword>
<feature type="transmembrane region" description="Helical" evidence="2">
    <location>
        <begin position="145"/>
        <end position="164"/>
    </location>
</feature>
<name>A0A4P9CAY1_EUBML</name>
<keyword evidence="2" id="KW-0812">Transmembrane</keyword>
<feature type="transmembrane region" description="Helical" evidence="2">
    <location>
        <begin position="290"/>
        <end position="308"/>
    </location>
</feature>
<keyword evidence="2" id="KW-1133">Transmembrane helix</keyword>
<evidence type="ECO:0000259" key="3">
    <source>
        <dbReference type="Pfam" id="PF00892"/>
    </source>
</evidence>
<feature type="transmembrane region" description="Helical" evidence="2">
    <location>
        <begin position="9"/>
        <end position="34"/>
    </location>
</feature>
<feature type="transmembrane region" description="Helical" evidence="2">
    <location>
        <begin position="170"/>
        <end position="191"/>
    </location>
</feature>
<feature type="transmembrane region" description="Helical" evidence="2">
    <location>
        <begin position="256"/>
        <end position="278"/>
    </location>
</feature>
<sequence>MSANKKKGILFGVASGLSWGFYTVLLYNVLNLYAGSTGTVDNFHGWILIITTALVIGLCDSVFGLIFECCYLIKIGQFRDYLKVLFSKNSFGIIPAALFSGLMGAIPYSIASSYSSSVAGTISAAFPAIGAIVAAIWFKEKLTKLKFFGIILCIVGTGVMYGLSGAGVPVFVYGIAFICAVGYAMEGCFGYNMMRGDVSSTVSTTLRRTFLLLLYLILIIVISAVTNNFGYVLSLVQSFDMNMAIPAFAGLGGAKVAVWIILFIGSCLGGVSYITWYYSMEYSGVATAQVLNITYGIWIVIILMFPPFLEMPGIGTILGALVLFGGAALVSKES</sequence>
<evidence type="ECO:0000313" key="4">
    <source>
        <dbReference type="EMBL" id="QCT72633.1"/>
    </source>
</evidence>
<accession>A0A4P9CAY1</accession>
<dbReference type="SUPFAM" id="SSF103481">
    <property type="entry name" value="Multidrug resistance efflux transporter EmrE"/>
    <property type="match status" value="1"/>
</dbReference>
<feature type="transmembrane region" description="Helical" evidence="2">
    <location>
        <begin position="212"/>
        <end position="236"/>
    </location>
</feature>
<dbReference type="Pfam" id="PF00892">
    <property type="entry name" value="EamA"/>
    <property type="match status" value="1"/>
</dbReference>
<dbReference type="RefSeq" id="WP_058695941.1">
    <property type="nucleotide sequence ID" value="NZ_CABJDW020000010.1"/>
</dbReference>
<keyword evidence="5" id="KW-1185">Reference proteome</keyword>
<dbReference type="Proteomes" id="UP000218387">
    <property type="component" value="Chromosome"/>
</dbReference>
<feature type="transmembrane region" description="Helical" evidence="2">
    <location>
        <begin position="314"/>
        <end position="331"/>
    </location>
</feature>
<dbReference type="GO" id="GO:0016020">
    <property type="term" value="C:membrane"/>
    <property type="evidence" value="ECO:0007669"/>
    <property type="project" value="InterPro"/>
</dbReference>
<comment type="similarity">
    <text evidence="1">Belongs to the EamA transporter family.</text>
</comment>
<gene>
    <name evidence="4" type="ORF">CPZ25_015285</name>
</gene>
<dbReference type="KEGG" id="emt:CPZ25_015285"/>
<reference evidence="4 5" key="1">
    <citation type="submission" date="2018-05" db="EMBL/GenBank/DDBJ databases">
        <title>Genome comparison of Eubacterium sp.</title>
        <authorList>
            <person name="Feng Y."/>
            <person name="Sanchez-Andrea I."/>
            <person name="Stams A.J.M."/>
            <person name="De Vos W.M."/>
        </authorList>
    </citation>
    <scope>NUCLEOTIDE SEQUENCE [LARGE SCALE GENOMIC DNA]</scope>
    <source>
        <strain evidence="4 5">YI</strain>
    </source>
</reference>
<dbReference type="AlphaFoldDB" id="A0A4P9CAY1"/>
<proteinExistence type="inferred from homology"/>
<dbReference type="InterPro" id="IPR037185">
    <property type="entry name" value="EmrE-like"/>
</dbReference>
<feature type="transmembrane region" description="Helical" evidence="2">
    <location>
        <begin position="46"/>
        <end position="73"/>
    </location>
</feature>
<organism evidence="4 5">
    <name type="scientific">Eubacterium maltosivorans</name>
    <dbReference type="NCBI Taxonomy" id="2041044"/>
    <lineage>
        <taxon>Bacteria</taxon>
        <taxon>Bacillati</taxon>
        <taxon>Bacillota</taxon>
        <taxon>Clostridia</taxon>
        <taxon>Eubacteriales</taxon>
        <taxon>Eubacteriaceae</taxon>
        <taxon>Eubacterium</taxon>
    </lineage>
</organism>
<feature type="transmembrane region" description="Helical" evidence="2">
    <location>
        <begin position="93"/>
        <end position="111"/>
    </location>
</feature>
<dbReference type="EMBL" id="CP029487">
    <property type="protein sequence ID" value="QCT72633.1"/>
    <property type="molecule type" value="Genomic_DNA"/>
</dbReference>
<evidence type="ECO:0000313" key="5">
    <source>
        <dbReference type="Proteomes" id="UP000218387"/>
    </source>
</evidence>